<evidence type="ECO:0000256" key="1">
    <source>
        <dbReference type="SAM" id="MobiDB-lite"/>
    </source>
</evidence>
<feature type="region of interest" description="Disordered" evidence="1">
    <location>
        <begin position="1"/>
        <end position="48"/>
    </location>
</feature>
<feature type="region of interest" description="Disordered" evidence="1">
    <location>
        <begin position="178"/>
        <end position="234"/>
    </location>
</feature>
<keyword evidence="3" id="KW-1185">Reference proteome</keyword>
<sequence>MTLREFAFGKASGEPKDDAVLAPSCKGSPKPEDHPDSSRTTSSPACMAKQEEPNVQLDLAGFQTDEQVVRLVRPDARGRACRRCQAVDPSGSLDVETDKTDRKEVKRSYQIKSEMLAKEVESVEREAYRYITKNGVVIIVTSVPPTYSNQRGVTLLLPDGSRLETGTINMQRTMLLEPPPTQVAAPPSTHSPVLPSTEESGGGRLQEHTITENDELKGRGKPKQHEGRPVKRGE</sequence>
<accession>A0A3S5BTM0</accession>
<dbReference type="Proteomes" id="UP000784294">
    <property type="component" value="Unassembled WGS sequence"/>
</dbReference>
<evidence type="ECO:0000313" key="2">
    <source>
        <dbReference type="EMBL" id="VEL17835.1"/>
    </source>
</evidence>
<protein>
    <submittedName>
        <fullName evidence="2">Uncharacterized protein</fullName>
    </submittedName>
</protein>
<dbReference type="AlphaFoldDB" id="A0A3S5BTM0"/>
<comment type="caution">
    <text evidence="2">The sequence shown here is derived from an EMBL/GenBank/DDBJ whole genome shotgun (WGS) entry which is preliminary data.</text>
</comment>
<name>A0A3S5BTM0_9PLAT</name>
<dbReference type="EMBL" id="CAAALY010034396">
    <property type="protein sequence ID" value="VEL17835.1"/>
    <property type="molecule type" value="Genomic_DNA"/>
</dbReference>
<gene>
    <name evidence="2" type="ORF">PXEA_LOCUS11275</name>
</gene>
<evidence type="ECO:0000313" key="3">
    <source>
        <dbReference type="Proteomes" id="UP000784294"/>
    </source>
</evidence>
<proteinExistence type="predicted"/>
<feature type="compositionally biased region" description="Basic and acidic residues" evidence="1">
    <location>
        <begin position="205"/>
        <end position="234"/>
    </location>
</feature>
<organism evidence="2 3">
    <name type="scientific">Protopolystoma xenopodis</name>
    <dbReference type="NCBI Taxonomy" id="117903"/>
    <lineage>
        <taxon>Eukaryota</taxon>
        <taxon>Metazoa</taxon>
        <taxon>Spiralia</taxon>
        <taxon>Lophotrochozoa</taxon>
        <taxon>Platyhelminthes</taxon>
        <taxon>Monogenea</taxon>
        <taxon>Polyopisthocotylea</taxon>
        <taxon>Polystomatidea</taxon>
        <taxon>Polystomatidae</taxon>
        <taxon>Protopolystoma</taxon>
    </lineage>
</organism>
<reference evidence="2" key="1">
    <citation type="submission" date="2018-11" db="EMBL/GenBank/DDBJ databases">
        <authorList>
            <consortium name="Pathogen Informatics"/>
        </authorList>
    </citation>
    <scope>NUCLEOTIDE SEQUENCE</scope>
</reference>